<reference evidence="3" key="2">
    <citation type="submission" date="2023-01" db="EMBL/GenBank/DDBJ databases">
        <authorList>
            <person name="Sun Q."/>
            <person name="Evtushenko L."/>
        </authorList>
    </citation>
    <scope>NUCLEOTIDE SEQUENCE</scope>
    <source>
        <strain evidence="3">VKM B-1513</strain>
    </source>
</reference>
<feature type="region of interest" description="Disordered" evidence="1">
    <location>
        <begin position="166"/>
        <end position="188"/>
    </location>
</feature>
<name>A0A9W6IN45_9PROT</name>
<evidence type="ECO:0000313" key="4">
    <source>
        <dbReference type="Proteomes" id="UP001143486"/>
    </source>
</evidence>
<sequence>METPLQIDFQGMDAEPKWQAVIVDRIAELETRFGRITAGRVVVRAPSGHHTTGGLYEVRIHLDLPEGRTVSVSRTPTPDERHGQLAFAINDAFKRARRQLQTKAQQMRPHAGDREHPPIGTVIAIDGSGEFGFLEAVDGRRIYFHANSLLGMDIDELVPGERVVFHEERGDEGPQASTVKPLGKRALR</sequence>
<accession>A0A9W6IN45</accession>
<dbReference type="Pfam" id="PF02482">
    <property type="entry name" value="Ribosomal_S30AE"/>
    <property type="match status" value="1"/>
</dbReference>
<dbReference type="RefSeq" id="WP_271186638.1">
    <property type="nucleotide sequence ID" value="NZ_BSFE01000004.1"/>
</dbReference>
<dbReference type="GO" id="GO:0003676">
    <property type="term" value="F:nucleic acid binding"/>
    <property type="evidence" value="ECO:0007669"/>
    <property type="project" value="InterPro"/>
</dbReference>
<dbReference type="SMART" id="SM00357">
    <property type="entry name" value="CSP"/>
    <property type="match status" value="1"/>
</dbReference>
<protein>
    <recommendedName>
        <fullName evidence="2">Cold-shock domain-containing protein</fullName>
    </recommendedName>
</protein>
<keyword evidence="4" id="KW-1185">Reference proteome</keyword>
<proteinExistence type="predicted"/>
<gene>
    <name evidence="3" type="ORF">GCM10017621_17770</name>
</gene>
<dbReference type="GO" id="GO:0005829">
    <property type="term" value="C:cytosol"/>
    <property type="evidence" value="ECO:0007669"/>
    <property type="project" value="UniProtKB-ARBA"/>
</dbReference>
<comment type="caution">
    <text evidence="3">The sequence shown here is derived from an EMBL/GenBank/DDBJ whole genome shotgun (WGS) entry which is preliminary data.</text>
</comment>
<dbReference type="Gene3D" id="2.40.50.140">
    <property type="entry name" value="Nucleic acid-binding proteins"/>
    <property type="match status" value="1"/>
</dbReference>
<dbReference type="AlphaFoldDB" id="A0A9W6IN45"/>
<organism evidence="3 4">
    <name type="scientific">Maricaulis virginensis</name>
    <dbReference type="NCBI Taxonomy" id="144022"/>
    <lineage>
        <taxon>Bacteria</taxon>
        <taxon>Pseudomonadati</taxon>
        <taxon>Pseudomonadota</taxon>
        <taxon>Alphaproteobacteria</taxon>
        <taxon>Maricaulales</taxon>
        <taxon>Maricaulaceae</taxon>
        <taxon>Maricaulis</taxon>
    </lineage>
</organism>
<reference evidence="3" key="1">
    <citation type="journal article" date="2014" name="Int. J. Syst. Evol. Microbiol.">
        <title>Complete genome sequence of Corynebacterium casei LMG S-19264T (=DSM 44701T), isolated from a smear-ripened cheese.</title>
        <authorList>
            <consortium name="US DOE Joint Genome Institute (JGI-PGF)"/>
            <person name="Walter F."/>
            <person name="Albersmeier A."/>
            <person name="Kalinowski J."/>
            <person name="Ruckert C."/>
        </authorList>
    </citation>
    <scope>NUCLEOTIDE SEQUENCE</scope>
    <source>
        <strain evidence="3">VKM B-1513</strain>
    </source>
</reference>
<dbReference type="Pfam" id="PF00313">
    <property type="entry name" value="CSD"/>
    <property type="match status" value="1"/>
</dbReference>
<evidence type="ECO:0000313" key="3">
    <source>
        <dbReference type="EMBL" id="GLK52269.1"/>
    </source>
</evidence>
<feature type="domain" description="Cold-shock" evidence="2">
    <location>
        <begin position="119"/>
        <end position="182"/>
    </location>
</feature>
<dbReference type="InterPro" id="IPR003489">
    <property type="entry name" value="RHF/RaiA"/>
</dbReference>
<dbReference type="InterPro" id="IPR011129">
    <property type="entry name" value="CSD"/>
</dbReference>
<evidence type="ECO:0000259" key="2">
    <source>
        <dbReference type="SMART" id="SM00357"/>
    </source>
</evidence>
<dbReference type="InterPro" id="IPR036567">
    <property type="entry name" value="RHF-like"/>
</dbReference>
<dbReference type="SUPFAM" id="SSF69754">
    <property type="entry name" value="Ribosome binding protein Y (YfiA homologue)"/>
    <property type="match status" value="1"/>
</dbReference>
<dbReference type="InterPro" id="IPR012340">
    <property type="entry name" value="NA-bd_OB-fold"/>
</dbReference>
<dbReference type="InterPro" id="IPR002059">
    <property type="entry name" value="CSP_DNA-bd"/>
</dbReference>
<dbReference type="EMBL" id="BSFE01000004">
    <property type="protein sequence ID" value="GLK52269.1"/>
    <property type="molecule type" value="Genomic_DNA"/>
</dbReference>
<dbReference type="SUPFAM" id="SSF50249">
    <property type="entry name" value="Nucleic acid-binding proteins"/>
    <property type="match status" value="1"/>
</dbReference>
<dbReference type="Gene3D" id="3.30.160.100">
    <property type="entry name" value="Ribosome hibernation promotion factor-like"/>
    <property type="match status" value="1"/>
</dbReference>
<evidence type="ECO:0000256" key="1">
    <source>
        <dbReference type="SAM" id="MobiDB-lite"/>
    </source>
</evidence>
<dbReference type="Proteomes" id="UP001143486">
    <property type="component" value="Unassembled WGS sequence"/>
</dbReference>